<evidence type="ECO:0000256" key="11">
    <source>
        <dbReference type="ARBA" id="ARBA00023146"/>
    </source>
</evidence>
<evidence type="ECO:0000256" key="8">
    <source>
        <dbReference type="ARBA" id="ARBA00022833"/>
    </source>
</evidence>
<dbReference type="EC" id="6.1.1.16" evidence="12"/>
<feature type="binding site" evidence="12">
    <location>
        <position position="216"/>
    </location>
    <ligand>
        <name>Zn(2+)</name>
        <dbReference type="ChEBI" id="CHEBI:29105"/>
    </ligand>
</feature>
<organism evidence="14 15">
    <name type="scientific">Candidatus Gottesmanbacteria bacterium RIFCSPHIGHO2_01_FULL_40_15</name>
    <dbReference type="NCBI Taxonomy" id="1798376"/>
    <lineage>
        <taxon>Bacteria</taxon>
        <taxon>Candidatus Gottesmaniibacteriota</taxon>
    </lineage>
</organism>
<keyword evidence="6 12" id="KW-0479">Metal-binding</keyword>
<dbReference type="AlphaFoldDB" id="A0A1F5Z0J8"/>
<comment type="cofactor">
    <cofactor evidence="12">
        <name>Zn(2+)</name>
        <dbReference type="ChEBI" id="CHEBI:29105"/>
    </cofactor>
    <text evidence="12">Binds 1 zinc ion per subunit.</text>
</comment>
<feature type="binding site" evidence="12">
    <location>
        <position position="241"/>
    </location>
    <ligand>
        <name>Zn(2+)</name>
        <dbReference type="ChEBI" id="CHEBI:29105"/>
    </ligand>
</feature>
<dbReference type="SUPFAM" id="SSF52374">
    <property type="entry name" value="Nucleotidylyl transferase"/>
    <property type="match status" value="1"/>
</dbReference>
<keyword evidence="8 12" id="KW-0862">Zinc</keyword>
<dbReference type="InterPro" id="IPR032678">
    <property type="entry name" value="tRNA-synt_1_cat_dom"/>
</dbReference>
<dbReference type="SUPFAM" id="SSF47323">
    <property type="entry name" value="Anticodon-binding domain of a subclass of class I aminoacyl-tRNA synthetases"/>
    <property type="match status" value="1"/>
</dbReference>
<dbReference type="InterPro" id="IPR009080">
    <property type="entry name" value="tRNAsynth_Ia_anticodon-bd"/>
</dbReference>
<dbReference type="InterPro" id="IPR014729">
    <property type="entry name" value="Rossmann-like_a/b/a_fold"/>
</dbReference>
<evidence type="ECO:0000259" key="13">
    <source>
        <dbReference type="SMART" id="SM00840"/>
    </source>
</evidence>
<dbReference type="GO" id="GO:0008270">
    <property type="term" value="F:zinc ion binding"/>
    <property type="evidence" value="ECO:0007669"/>
    <property type="project" value="UniProtKB-UniRule"/>
</dbReference>
<feature type="domain" description="Cysteinyl-tRNA synthetase class Ia DALR" evidence="13">
    <location>
        <begin position="347"/>
        <end position="398"/>
    </location>
</feature>
<dbReference type="Proteomes" id="UP000177354">
    <property type="component" value="Unassembled WGS sequence"/>
</dbReference>
<keyword evidence="10 12" id="KW-0648">Protein biosynthesis</keyword>
<dbReference type="GO" id="GO:0005524">
    <property type="term" value="F:ATP binding"/>
    <property type="evidence" value="ECO:0007669"/>
    <property type="project" value="UniProtKB-UniRule"/>
</dbReference>
<dbReference type="InterPro" id="IPR024909">
    <property type="entry name" value="Cys-tRNA/MSH_ligase"/>
</dbReference>
<keyword evidence="7 12" id="KW-0547">Nucleotide-binding</keyword>
<evidence type="ECO:0000313" key="14">
    <source>
        <dbReference type="EMBL" id="OGG05989.1"/>
    </source>
</evidence>
<dbReference type="Gene3D" id="1.20.120.640">
    <property type="entry name" value="Anticodon-binding domain of a subclass of class I aminoacyl-tRNA synthetases"/>
    <property type="match status" value="1"/>
</dbReference>
<feature type="binding site" evidence="12">
    <location>
        <position position="276"/>
    </location>
    <ligand>
        <name>ATP</name>
        <dbReference type="ChEBI" id="CHEBI:30616"/>
    </ligand>
</feature>
<keyword evidence="11 12" id="KW-0030">Aminoacyl-tRNA synthetase</keyword>
<name>A0A1F5Z0J8_9BACT</name>
<protein>
    <recommendedName>
        <fullName evidence="12">Cysteine--tRNA ligase</fullName>
        <ecNumber evidence="12">6.1.1.16</ecNumber>
    </recommendedName>
    <alternativeName>
        <fullName evidence="12">Cysteinyl-tRNA synthetase</fullName>
        <shortName evidence="12">CysRS</shortName>
    </alternativeName>
</protein>
<evidence type="ECO:0000256" key="10">
    <source>
        <dbReference type="ARBA" id="ARBA00022917"/>
    </source>
</evidence>
<gene>
    <name evidence="12" type="primary">cysS</name>
    <name evidence="14" type="ORF">A2777_02510</name>
</gene>
<evidence type="ECO:0000256" key="3">
    <source>
        <dbReference type="ARBA" id="ARBA00011245"/>
    </source>
</evidence>
<evidence type="ECO:0000256" key="12">
    <source>
        <dbReference type="HAMAP-Rule" id="MF_00041"/>
    </source>
</evidence>
<dbReference type="Gene3D" id="3.40.50.620">
    <property type="entry name" value="HUPs"/>
    <property type="match status" value="1"/>
</dbReference>
<comment type="subunit">
    <text evidence="3 12">Monomer.</text>
</comment>
<evidence type="ECO:0000256" key="7">
    <source>
        <dbReference type="ARBA" id="ARBA00022741"/>
    </source>
</evidence>
<reference evidence="14 15" key="1">
    <citation type="journal article" date="2016" name="Nat. Commun.">
        <title>Thousands of microbial genomes shed light on interconnected biogeochemical processes in an aquifer system.</title>
        <authorList>
            <person name="Anantharaman K."/>
            <person name="Brown C.T."/>
            <person name="Hug L.A."/>
            <person name="Sharon I."/>
            <person name="Castelle C.J."/>
            <person name="Probst A.J."/>
            <person name="Thomas B.C."/>
            <person name="Singh A."/>
            <person name="Wilkins M.J."/>
            <person name="Karaoz U."/>
            <person name="Brodie E.L."/>
            <person name="Williams K.H."/>
            <person name="Hubbard S.S."/>
            <person name="Banfield J.F."/>
        </authorList>
    </citation>
    <scope>NUCLEOTIDE SEQUENCE [LARGE SCALE GENOMIC DNA]</scope>
</reference>
<comment type="similarity">
    <text evidence="2 12">Belongs to the class-I aminoacyl-tRNA synthetase family.</text>
</comment>
<dbReference type="SMART" id="SM00840">
    <property type="entry name" value="DALR_2"/>
    <property type="match status" value="1"/>
</dbReference>
<dbReference type="NCBIfam" id="TIGR00435">
    <property type="entry name" value="cysS"/>
    <property type="match status" value="1"/>
</dbReference>
<keyword evidence="5 12" id="KW-0436">Ligase</keyword>
<evidence type="ECO:0000256" key="1">
    <source>
        <dbReference type="ARBA" id="ARBA00004496"/>
    </source>
</evidence>
<evidence type="ECO:0000256" key="4">
    <source>
        <dbReference type="ARBA" id="ARBA00022490"/>
    </source>
</evidence>
<feature type="short sequence motif" description="'KMSKS' region" evidence="12">
    <location>
        <begin position="273"/>
        <end position="277"/>
    </location>
</feature>
<evidence type="ECO:0000256" key="2">
    <source>
        <dbReference type="ARBA" id="ARBA00005594"/>
    </source>
</evidence>
<dbReference type="Pfam" id="PF09190">
    <property type="entry name" value="DALR_2"/>
    <property type="match status" value="1"/>
</dbReference>
<dbReference type="GO" id="GO:0006423">
    <property type="term" value="P:cysteinyl-tRNA aminoacylation"/>
    <property type="evidence" value="ECO:0007669"/>
    <property type="project" value="UniProtKB-UniRule"/>
</dbReference>
<feature type="binding site" evidence="12">
    <location>
        <position position="32"/>
    </location>
    <ligand>
        <name>Zn(2+)</name>
        <dbReference type="ChEBI" id="CHEBI:29105"/>
    </ligand>
</feature>
<accession>A0A1F5Z0J8</accession>
<feature type="short sequence motif" description="'HIGH' region" evidence="12">
    <location>
        <begin position="34"/>
        <end position="44"/>
    </location>
</feature>
<dbReference type="InterPro" id="IPR015803">
    <property type="entry name" value="Cys-tRNA-ligase"/>
</dbReference>
<dbReference type="Pfam" id="PF01406">
    <property type="entry name" value="tRNA-synt_1e"/>
    <property type="match status" value="1"/>
</dbReference>
<keyword evidence="9 12" id="KW-0067">ATP-binding</keyword>
<comment type="subcellular location">
    <subcellularLocation>
        <location evidence="1 12">Cytoplasm</location>
    </subcellularLocation>
</comment>
<proteinExistence type="inferred from homology"/>
<dbReference type="GO" id="GO:0004817">
    <property type="term" value="F:cysteine-tRNA ligase activity"/>
    <property type="evidence" value="ECO:0007669"/>
    <property type="project" value="UniProtKB-UniRule"/>
</dbReference>
<dbReference type="GO" id="GO:0005829">
    <property type="term" value="C:cytosol"/>
    <property type="evidence" value="ECO:0007669"/>
    <property type="project" value="TreeGrafter"/>
</dbReference>
<dbReference type="CDD" id="cd00672">
    <property type="entry name" value="CysRS_core"/>
    <property type="match status" value="1"/>
</dbReference>
<dbReference type="HAMAP" id="MF_00041">
    <property type="entry name" value="Cys_tRNA_synth"/>
    <property type="match status" value="1"/>
</dbReference>
<dbReference type="EMBL" id="MFJF01000020">
    <property type="protein sequence ID" value="OGG05989.1"/>
    <property type="molecule type" value="Genomic_DNA"/>
</dbReference>
<evidence type="ECO:0000313" key="15">
    <source>
        <dbReference type="Proteomes" id="UP000177354"/>
    </source>
</evidence>
<sequence length="400" mass="46419">MVKKSGLYLFNSLRQKKEKFNPPENTVSVYVCGVTPYDITHLGHAFTYVSFDVIVRYLAFIGFHVVYVQNVTDIDDDILKKAKAENKDWRVLAERNFSDYLKDADFLNLRQPDYYPKATDHIGEIIDFNNILLTKNYAYEKNGNLYFDIKKFSGYGKLSRLSKVKMLPVSRERGNNPDDPDKRNPLDFVLWQKKVPGEPYWESPWGPGRPGWHIECSTMSMKYLGQTLDIHGGGGDLIFPHHESEIAQSEAATGISFARFFIHTAMLYYQGKKMSKSLGNMVFIRNLKNYSKNTIRLLLLSNHYRQEWQYSEDMLNKARKLNGLFRKVWLVQSGRNGEFSFNNYRQKFFEALNDDMNTPQALGILENLSKNLINNRNKRLSSAKAFLNQAFNILGLIVEY</sequence>
<evidence type="ECO:0000256" key="9">
    <source>
        <dbReference type="ARBA" id="ARBA00022840"/>
    </source>
</evidence>
<comment type="caution">
    <text evidence="14">The sequence shown here is derived from an EMBL/GenBank/DDBJ whole genome shotgun (WGS) entry which is preliminary data.</text>
</comment>
<dbReference type="InterPro" id="IPR015273">
    <property type="entry name" value="Cys-tRNA-synt_Ia_DALR"/>
</dbReference>
<keyword evidence="4 12" id="KW-0963">Cytoplasm</keyword>
<evidence type="ECO:0000256" key="5">
    <source>
        <dbReference type="ARBA" id="ARBA00022598"/>
    </source>
</evidence>
<dbReference type="PANTHER" id="PTHR10890:SF3">
    <property type="entry name" value="CYSTEINE--TRNA LIGASE, CYTOPLASMIC"/>
    <property type="match status" value="1"/>
</dbReference>
<feature type="binding site" evidence="12">
    <location>
        <position position="245"/>
    </location>
    <ligand>
        <name>Zn(2+)</name>
        <dbReference type="ChEBI" id="CHEBI:29105"/>
    </ligand>
</feature>
<comment type="catalytic activity">
    <reaction evidence="12">
        <text>tRNA(Cys) + L-cysteine + ATP = L-cysteinyl-tRNA(Cys) + AMP + diphosphate</text>
        <dbReference type="Rhea" id="RHEA:17773"/>
        <dbReference type="Rhea" id="RHEA-COMP:9661"/>
        <dbReference type="Rhea" id="RHEA-COMP:9679"/>
        <dbReference type="ChEBI" id="CHEBI:30616"/>
        <dbReference type="ChEBI" id="CHEBI:33019"/>
        <dbReference type="ChEBI" id="CHEBI:35235"/>
        <dbReference type="ChEBI" id="CHEBI:78442"/>
        <dbReference type="ChEBI" id="CHEBI:78517"/>
        <dbReference type="ChEBI" id="CHEBI:456215"/>
        <dbReference type="EC" id="6.1.1.16"/>
    </reaction>
</comment>
<dbReference type="PANTHER" id="PTHR10890">
    <property type="entry name" value="CYSTEINYL-TRNA SYNTHETASE"/>
    <property type="match status" value="1"/>
</dbReference>
<evidence type="ECO:0000256" key="6">
    <source>
        <dbReference type="ARBA" id="ARBA00022723"/>
    </source>
</evidence>
<dbReference type="PRINTS" id="PR00983">
    <property type="entry name" value="TRNASYNTHCYS"/>
</dbReference>